<feature type="region of interest" description="Disordered" evidence="1">
    <location>
        <begin position="46"/>
        <end position="85"/>
    </location>
</feature>
<reference evidence="2 3" key="1">
    <citation type="journal article" date="2021" name="Elife">
        <title>Chloroplast acquisition without the gene transfer in kleptoplastic sea slugs, Plakobranchus ocellatus.</title>
        <authorList>
            <person name="Maeda T."/>
            <person name="Takahashi S."/>
            <person name="Yoshida T."/>
            <person name="Shimamura S."/>
            <person name="Takaki Y."/>
            <person name="Nagai Y."/>
            <person name="Toyoda A."/>
            <person name="Suzuki Y."/>
            <person name="Arimoto A."/>
            <person name="Ishii H."/>
            <person name="Satoh N."/>
            <person name="Nishiyama T."/>
            <person name="Hasebe M."/>
            <person name="Maruyama T."/>
            <person name="Minagawa J."/>
            <person name="Obokata J."/>
            <person name="Shigenobu S."/>
        </authorList>
    </citation>
    <scope>NUCLEOTIDE SEQUENCE [LARGE SCALE GENOMIC DNA]</scope>
</reference>
<proteinExistence type="predicted"/>
<dbReference type="Proteomes" id="UP000735302">
    <property type="component" value="Unassembled WGS sequence"/>
</dbReference>
<evidence type="ECO:0000256" key="1">
    <source>
        <dbReference type="SAM" id="MobiDB-lite"/>
    </source>
</evidence>
<keyword evidence="3" id="KW-1185">Reference proteome</keyword>
<accession>A0AAV4DDH6</accession>
<evidence type="ECO:0000313" key="3">
    <source>
        <dbReference type="Proteomes" id="UP000735302"/>
    </source>
</evidence>
<sequence length="85" mass="10017">MSAQGTGREPGSEKFVQISLRVHYPLSRQCSIRVQIHNKNVSAGLVRVHKSLKYRHPEEKESNKEEEEKKKEEEEEKEDEEKKKK</sequence>
<evidence type="ECO:0000313" key="2">
    <source>
        <dbReference type="EMBL" id="GFO42179.1"/>
    </source>
</evidence>
<organism evidence="2 3">
    <name type="scientific">Plakobranchus ocellatus</name>
    <dbReference type="NCBI Taxonomy" id="259542"/>
    <lineage>
        <taxon>Eukaryota</taxon>
        <taxon>Metazoa</taxon>
        <taxon>Spiralia</taxon>
        <taxon>Lophotrochozoa</taxon>
        <taxon>Mollusca</taxon>
        <taxon>Gastropoda</taxon>
        <taxon>Heterobranchia</taxon>
        <taxon>Euthyneura</taxon>
        <taxon>Panpulmonata</taxon>
        <taxon>Sacoglossa</taxon>
        <taxon>Placobranchoidea</taxon>
        <taxon>Plakobranchidae</taxon>
        <taxon>Plakobranchus</taxon>
    </lineage>
</organism>
<protein>
    <submittedName>
        <fullName evidence="2">Uncharacterized protein</fullName>
    </submittedName>
</protein>
<gene>
    <name evidence="2" type="ORF">PoB_006868400</name>
</gene>
<name>A0AAV4DDH6_9GAST</name>
<dbReference type="AlphaFoldDB" id="A0AAV4DDH6"/>
<comment type="caution">
    <text evidence="2">The sequence shown here is derived from an EMBL/GenBank/DDBJ whole genome shotgun (WGS) entry which is preliminary data.</text>
</comment>
<feature type="compositionally biased region" description="Basic and acidic residues" evidence="1">
    <location>
        <begin position="55"/>
        <end position="72"/>
    </location>
</feature>
<dbReference type="EMBL" id="BLXT01007756">
    <property type="protein sequence ID" value="GFO42179.1"/>
    <property type="molecule type" value="Genomic_DNA"/>
</dbReference>